<dbReference type="SUPFAM" id="SSF54001">
    <property type="entry name" value="Cysteine proteinases"/>
    <property type="match status" value="1"/>
</dbReference>
<comment type="similarity">
    <text evidence="1">Belongs to the peptidase C40 family.</text>
</comment>
<feature type="domain" description="NlpC/P60" evidence="5">
    <location>
        <begin position="1"/>
        <end position="127"/>
    </location>
</feature>
<keyword evidence="4" id="KW-0788">Thiol protease</keyword>
<dbReference type="AlphaFoldDB" id="A0A640W9R7"/>
<sequence length="141" mass="15682">MIDVSEYIGLPYQVEGRGPDAYDCWGLIRLVYADRLGIELPSNLGYDETLTAHTAEMIEQGRSGWGSVTTPDAYDVVLLNVAGSPNHIGLVISPGWMLHTTHQKNACIESYARPMWRSRVEGVYRRCGDLFANPDKPILAE</sequence>
<accession>A0A640W9R7</accession>
<gene>
    <name evidence="6" type="ORF">F0A16_13925</name>
</gene>
<organism evidence="6 7">
    <name type="scientific">Salinicola corii</name>
    <dbReference type="NCBI Taxonomy" id="2606937"/>
    <lineage>
        <taxon>Bacteria</taxon>
        <taxon>Pseudomonadati</taxon>
        <taxon>Pseudomonadota</taxon>
        <taxon>Gammaproteobacteria</taxon>
        <taxon>Oceanospirillales</taxon>
        <taxon>Halomonadaceae</taxon>
        <taxon>Salinicola</taxon>
    </lineage>
</organism>
<protein>
    <submittedName>
        <fullName evidence="6">NlpC/P60 family protein</fullName>
    </submittedName>
</protein>
<dbReference type="GO" id="GO:0008234">
    <property type="term" value="F:cysteine-type peptidase activity"/>
    <property type="evidence" value="ECO:0007669"/>
    <property type="project" value="UniProtKB-KW"/>
</dbReference>
<keyword evidence="2" id="KW-0645">Protease</keyword>
<dbReference type="Proteomes" id="UP000466024">
    <property type="component" value="Unassembled WGS sequence"/>
</dbReference>
<dbReference type="InterPro" id="IPR038765">
    <property type="entry name" value="Papain-like_cys_pep_sf"/>
</dbReference>
<dbReference type="GO" id="GO:0006508">
    <property type="term" value="P:proteolysis"/>
    <property type="evidence" value="ECO:0007669"/>
    <property type="project" value="UniProtKB-KW"/>
</dbReference>
<keyword evidence="3" id="KW-0378">Hydrolase</keyword>
<reference evidence="6 7" key="1">
    <citation type="submission" date="2019-08" db="EMBL/GenBank/DDBJ databases">
        <title>Bioinformatics analysis of the strain L3 and L5.</title>
        <authorList>
            <person name="Li X."/>
        </authorList>
    </citation>
    <scope>NUCLEOTIDE SEQUENCE [LARGE SCALE GENOMIC DNA]</scope>
    <source>
        <strain evidence="6 7">L3</strain>
    </source>
</reference>
<comment type="caution">
    <text evidence="6">The sequence shown here is derived from an EMBL/GenBank/DDBJ whole genome shotgun (WGS) entry which is preliminary data.</text>
</comment>
<dbReference type="PROSITE" id="PS51935">
    <property type="entry name" value="NLPC_P60"/>
    <property type="match status" value="1"/>
</dbReference>
<evidence type="ECO:0000256" key="3">
    <source>
        <dbReference type="ARBA" id="ARBA00022801"/>
    </source>
</evidence>
<proteinExistence type="inferred from homology"/>
<evidence type="ECO:0000313" key="7">
    <source>
        <dbReference type="Proteomes" id="UP000466024"/>
    </source>
</evidence>
<evidence type="ECO:0000259" key="5">
    <source>
        <dbReference type="PROSITE" id="PS51935"/>
    </source>
</evidence>
<evidence type="ECO:0000256" key="2">
    <source>
        <dbReference type="ARBA" id="ARBA00022670"/>
    </source>
</evidence>
<evidence type="ECO:0000256" key="4">
    <source>
        <dbReference type="ARBA" id="ARBA00022807"/>
    </source>
</evidence>
<keyword evidence="7" id="KW-1185">Reference proteome</keyword>
<dbReference type="InterPro" id="IPR000064">
    <property type="entry name" value="NLP_P60_dom"/>
</dbReference>
<dbReference type="Gene3D" id="3.90.1720.10">
    <property type="entry name" value="endopeptidase domain like (from Nostoc punctiforme)"/>
    <property type="match status" value="1"/>
</dbReference>
<dbReference type="RefSeq" id="WP_149436014.1">
    <property type="nucleotide sequence ID" value="NZ_VTPX01000008.1"/>
</dbReference>
<dbReference type="EMBL" id="VTPX01000008">
    <property type="protein sequence ID" value="KAA0017102.1"/>
    <property type="molecule type" value="Genomic_DNA"/>
</dbReference>
<evidence type="ECO:0000313" key="6">
    <source>
        <dbReference type="EMBL" id="KAA0017102.1"/>
    </source>
</evidence>
<name>A0A640W9R7_9GAMM</name>
<evidence type="ECO:0000256" key="1">
    <source>
        <dbReference type="ARBA" id="ARBA00007074"/>
    </source>
</evidence>
<dbReference type="Pfam" id="PF00877">
    <property type="entry name" value="NLPC_P60"/>
    <property type="match status" value="1"/>
</dbReference>